<dbReference type="Proteomes" id="UP000053599">
    <property type="component" value="Unassembled WGS sequence"/>
</dbReference>
<evidence type="ECO:0000256" key="3">
    <source>
        <dbReference type="ARBA" id="ARBA00007106"/>
    </source>
</evidence>
<organism evidence="9 10">
    <name type="scientific">Exophiala sideris</name>
    <dbReference type="NCBI Taxonomy" id="1016849"/>
    <lineage>
        <taxon>Eukaryota</taxon>
        <taxon>Fungi</taxon>
        <taxon>Dikarya</taxon>
        <taxon>Ascomycota</taxon>
        <taxon>Pezizomycotina</taxon>
        <taxon>Eurotiomycetes</taxon>
        <taxon>Chaetothyriomycetidae</taxon>
        <taxon>Chaetothyriales</taxon>
        <taxon>Herpotrichiellaceae</taxon>
        <taxon>Exophiala</taxon>
    </lineage>
</organism>
<dbReference type="UniPathway" id="UPA00626">
    <property type="reaction ID" value="UER00678"/>
</dbReference>
<dbReference type="Pfam" id="PF03306">
    <property type="entry name" value="AAL_decarboxy"/>
    <property type="match status" value="1"/>
</dbReference>
<sequence length="234" mass="25899">MAVNELYQYSLVNALMSGVSESGITAKQLIEKGNIGLGTFVKMQGELLLLDGKVYQLLAGGKIRIADDTDQIPYAACTHFKPQSTETVTLKNKDSVDAVLEKFNDHASNLFMAYRIEGRFRYLKCRTVKGQEYEGQPLSELGKKQFVAEYENIEGTIVGFRSPQAWQGFFVAGEHMHFIDKEFKVGGHVLDIADGEVSMGVATINQIHFELPTSEKFNSAKMSTDDVGLKSVEG</sequence>
<evidence type="ECO:0000256" key="2">
    <source>
        <dbReference type="ARBA" id="ARBA00005170"/>
    </source>
</evidence>
<dbReference type="GO" id="GO:0045151">
    <property type="term" value="P:acetoin biosynthetic process"/>
    <property type="evidence" value="ECO:0007669"/>
    <property type="project" value="UniProtKB-KW"/>
</dbReference>
<dbReference type="OrthoDB" id="509395at2759"/>
<name>A0A0D1WZC3_9EURO</name>
<evidence type="ECO:0000256" key="4">
    <source>
        <dbReference type="ARBA" id="ARBA00013204"/>
    </source>
</evidence>
<keyword evidence="6" id="KW-0210">Decarboxylase</keyword>
<evidence type="ECO:0000256" key="8">
    <source>
        <dbReference type="ARBA" id="ARBA00023239"/>
    </source>
</evidence>
<dbReference type="NCBIfam" id="TIGR01252">
    <property type="entry name" value="acetolac_decarb"/>
    <property type="match status" value="1"/>
</dbReference>
<protein>
    <recommendedName>
        <fullName evidence="5">Alpha-acetolactate decarboxylase</fullName>
        <ecNumber evidence="4">4.1.1.5</ecNumber>
    </recommendedName>
</protein>
<dbReference type="PANTHER" id="PTHR35524:SF1">
    <property type="entry name" value="ALPHA-ACETOLACTATE DECARBOXYLASE"/>
    <property type="match status" value="1"/>
</dbReference>
<keyword evidence="7" id="KW-0005">Acetoin biosynthesis</keyword>
<dbReference type="PIRSF" id="PIRSF001332">
    <property type="entry name" value="Acetolac_decarb"/>
    <property type="match status" value="1"/>
</dbReference>
<evidence type="ECO:0000256" key="5">
    <source>
        <dbReference type="ARBA" id="ARBA00020164"/>
    </source>
</evidence>
<evidence type="ECO:0000256" key="1">
    <source>
        <dbReference type="ARBA" id="ARBA00001784"/>
    </source>
</evidence>
<dbReference type="Gene3D" id="3.30.1330.80">
    <property type="entry name" value="Hypothetical protein, similar to alpha- acetolactate decarboxylase, domain 2"/>
    <property type="match status" value="2"/>
</dbReference>
<dbReference type="HOGENOM" id="CLU_072561_0_0_1"/>
<comment type="pathway">
    <text evidence="2">Polyol metabolism; (R,R)-butane-2,3-diol biosynthesis; (R,R)-butane-2,3-diol from pyruvate: step 2/3.</text>
</comment>
<dbReference type="STRING" id="1016849.A0A0D1WZC3"/>
<dbReference type="InterPro" id="IPR005128">
    <property type="entry name" value="Acetolactate_a_deCO2ase"/>
</dbReference>
<dbReference type="AlphaFoldDB" id="A0A0D1WZC3"/>
<comment type="similarity">
    <text evidence="3">Belongs to the alpha-acetolactate decarboxylase family.</text>
</comment>
<dbReference type="EMBL" id="KN846953">
    <property type="protein sequence ID" value="KIV80496.1"/>
    <property type="molecule type" value="Genomic_DNA"/>
</dbReference>
<dbReference type="GO" id="GO:0047605">
    <property type="term" value="F:acetolactate decarboxylase activity"/>
    <property type="evidence" value="ECO:0007669"/>
    <property type="project" value="UniProtKB-EC"/>
</dbReference>
<evidence type="ECO:0000256" key="7">
    <source>
        <dbReference type="ARBA" id="ARBA00023061"/>
    </source>
</evidence>
<evidence type="ECO:0000313" key="9">
    <source>
        <dbReference type="EMBL" id="KIV80496.1"/>
    </source>
</evidence>
<keyword evidence="8" id="KW-0456">Lyase</keyword>
<gene>
    <name evidence="9" type="ORF">PV11_07993</name>
</gene>
<proteinExistence type="inferred from homology"/>
<dbReference type="SUPFAM" id="SSF117856">
    <property type="entry name" value="AF0104/ALDC/Ptd012-like"/>
    <property type="match status" value="1"/>
</dbReference>
<reference evidence="9 10" key="1">
    <citation type="submission" date="2015-01" db="EMBL/GenBank/DDBJ databases">
        <title>The Genome Sequence of Exophiala sideris CBS121828.</title>
        <authorList>
            <consortium name="The Broad Institute Genomics Platform"/>
            <person name="Cuomo C."/>
            <person name="de Hoog S."/>
            <person name="Gorbushina A."/>
            <person name="Stielow B."/>
            <person name="Teixiera M."/>
            <person name="Abouelleil A."/>
            <person name="Chapman S.B."/>
            <person name="Priest M."/>
            <person name="Young S.K."/>
            <person name="Wortman J."/>
            <person name="Nusbaum C."/>
            <person name="Birren B."/>
        </authorList>
    </citation>
    <scope>NUCLEOTIDE SEQUENCE [LARGE SCALE GENOMIC DNA]</scope>
    <source>
        <strain evidence="9 10">CBS 121828</strain>
    </source>
</reference>
<dbReference type="PANTHER" id="PTHR35524">
    <property type="entry name" value="ALPHA-ACETOLACTATE DECARBOXYLASE"/>
    <property type="match status" value="1"/>
</dbReference>
<dbReference type="EC" id="4.1.1.5" evidence="4"/>
<comment type="catalytic activity">
    <reaction evidence="1">
        <text>(2S)-2-acetolactate + H(+) = (R)-acetoin + CO2</text>
        <dbReference type="Rhea" id="RHEA:21580"/>
        <dbReference type="ChEBI" id="CHEBI:15378"/>
        <dbReference type="ChEBI" id="CHEBI:15686"/>
        <dbReference type="ChEBI" id="CHEBI:16526"/>
        <dbReference type="ChEBI" id="CHEBI:58476"/>
        <dbReference type="EC" id="4.1.1.5"/>
    </reaction>
</comment>
<evidence type="ECO:0000256" key="6">
    <source>
        <dbReference type="ARBA" id="ARBA00022793"/>
    </source>
</evidence>
<evidence type="ECO:0000313" key="10">
    <source>
        <dbReference type="Proteomes" id="UP000053599"/>
    </source>
</evidence>
<dbReference type="CDD" id="cd17299">
    <property type="entry name" value="acetolactate_decarboxylase"/>
    <property type="match status" value="1"/>
</dbReference>
<accession>A0A0D1WZC3</accession>